<keyword evidence="2" id="KW-0472">Membrane</keyword>
<evidence type="ECO:0000313" key="4">
    <source>
        <dbReference type="Proteomes" id="UP001361239"/>
    </source>
</evidence>
<dbReference type="EMBL" id="JBBHJZ010000003">
    <property type="protein sequence ID" value="MEJ5978397.1"/>
    <property type="molecule type" value="Genomic_DNA"/>
</dbReference>
<feature type="transmembrane region" description="Helical" evidence="2">
    <location>
        <begin position="44"/>
        <end position="64"/>
    </location>
</feature>
<evidence type="ECO:0000256" key="1">
    <source>
        <dbReference type="SAM" id="MobiDB-lite"/>
    </source>
</evidence>
<protein>
    <submittedName>
        <fullName evidence="3">LapA family protein</fullName>
    </submittedName>
</protein>
<feature type="transmembrane region" description="Helical" evidence="2">
    <location>
        <begin position="7"/>
        <end position="24"/>
    </location>
</feature>
<organism evidence="3 4">
    <name type="scientific">Novosphingobium anseongense</name>
    <dbReference type="NCBI Taxonomy" id="3133436"/>
    <lineage>
        <taxon>Bacteria</taxon>
        <taxon>Pseudomonadati</taxon>
        <taxon>Pseudomonadota</taxon>
        <taxon>Alphaproteobacteria</taxon>
        <taxon>Sphingomonadales</taxon>
        <taxon>Sphingomonadaceae</taxon>
        <taxon>Novosphingobium</taxon>
    </lineage>
</organism>
<sequence length="109" mass="12407">MQLIRTLIWIVATVVLVAFIAMNWERAPVNIWPLASGYVYFQWPVGVIALVFFVLGALPMWLYHRAGKWRWQRRVAALENSVRATTIQPPVATSTQLDAAQQPTEEPTT</sequence>
<name>A0ABU8S076_9SPHN</name>
<reference evidence="3 4" key="1">
    <citation type="submission" date="2024-03" db="EMBL/GenBank/DDBJ databases">
        <authorList>
            <person name="Jo J.-H."/>
        </authorList>
    </citation>
    <scope>NUCLEOTIDE SEQUENCE [LARGE SCALE GENOMIC DNA]</scope>
    <source>
        <strain evidence="3 4">PS1R-30</strain>
    </source>
</reference>
<keyword evidence="2" id="KW-1133">Transmembrane helix</keyword>
<dbReference type="Proteomes" id="UP001361239">
    <property type="component" value="Unassembled WGS sequence"/>
</dbReference>
<dbReference type="RefSeq" id="WP_339588320.1">
    <property type="nucleotide sequence ID" value="NZ_JBBHJZ010000003.1"/>
</dbReference>
<accession>A0ABU8S076</accession>
<proteinExistence type="predicted"/>
<evidence type="ECO:0000313" key="3">
    <source>
        <dbReference type="EMBL" id="MEJ5978397.1"/>
    </source>
</evidence>
<comment type="caution">
    <text evidence="3">The sequence shown here is derived from an EMBL/GenBank/DDBJ whole genome shotgun (WGS) entry which is preliminary data.</text>
</comment>
<keyword evidence="2" id="KW-0812">Transmembrane</keyword>
<gene>
    <name evidence="3" type="ORF">WG901_17220</name>
</gene>
<keyword evidence="4" id="KW-1185">Reference proteome</keyword>
<feature type="region of interest" description="Disordered" evidence="1">
    <location>
        <begin position="89"/>
        <end position="109"/>
    </location>
</feature>
<evidence type="ECO:0000256" key="2">
    <source>
        <dbReference type="SAM" id="Phobius"/>
    </source>
</evidence>